<evidence type="ECO:0000256" key="1">
    <source>
        <dbReference type="SAM" id="MobiDB-lite"/>
    </source>
</evidence>
<dbReference type="Proteomes" id="UP000310708">
    <property type="component" value="Unassembled WGS sequence"/>
</dbReference>
<accession>A0A4T0TWM8</accession>
<name>A0A4T0TWM8_9BASI</name>
<dbReference type="Proteomes" id="UP000310685">
    <property type="component" value="Unassembled WGS sequence"/>
</dbReference>
<gene>
    <name evidence="3" type="ORF">E3Q01_00301</name>
    <name evidence="2" type="ORF">E3Q22_01296</name>
</gene>
<feature type="compositionally biased region" description="Low complexity" evidence="1">
    <location>
        <begin position="50"/>
        <end position="71"/>
    </location>
</feature>
<reference evidence="4 5" key="1">
    <citation type="submission" date="2019-03" db="EMBL/GenBank/DDBJ databases">
        <title>Sequencing 25 genomes of Wallemia mellicola.</title>
        <authorList>
            <person name="Gostincar C."/>
        </authorList>
    </citation>
    <scope>NUCLEOTIDE SEQUENCE [LARGE SCALE GENOMIC DNA]</scope>
    <source>
        <strain evidence="2 4">EXF-6152</strain>
        <strain evidence="3 5">EXF-757</strain>
    </source>
</reference>
<proteinExistence type="predicted"/>
<comment type="caution">
    <text evidence="3">The sequence shown here is derived from an EMBL/GenBank/DDBJ whole genome shotgun (WGS) entry which is preliminary data.</text>
</comment>
<dbReference type="EMBL" id="SPRX01000002">
    <property type="protein sequence ID" value="TIC69737.1"/>
    <property type="molecule type" value="Genomic_DNA"/>
</dbReference>
<evidence type="ECO:0000313" key="4">
    <source>
        <dbReference type="Proteomes" id="UP000310685"/>
    </source>
</evidence>
<feature type="compositionally biased region" description="Basic and acidic residues" evidence="1">
    <location>
        <begin position="40"/>
        <end position="49"/>
    </location>
</feature>
<sequence length="245" mass="27543">MSVLDHPIEFLPTSTQWSEDNNPGKPPTRRLKRLSLLNGKDNDRRRSESTEAGSSISSLSSVRRSSTLSTIATPRKYKPSTEYIPYRAHNRHSSSLDSYSSESSTPLQHTPPMTLFDQHAPLLANIAHKESVVNDLRYELDLHEKELRKLRMDWRRITAAANANSNRRNSKDNNSDDHQTLVQAPTAQNRTPSPLNANMQPRRMSHTENTPNAIIQQGVDMLVEGVGAFWDGFKNGPGQGPPRRA</sequence>
<evidence type="ECO:0000313" key="2">
    <source>
        <dbReference type="EMBL" id="TIB81270.1"/>
    </source>
</evidence>
<feature type="region of interest" description="Disordered" evidence="1">
    <location>
        <begin position="161"/>
        <end position="206"/>
    </location>
</feature>
<organism evidence="3 5">
    <name type="scientific">Wallemia mellicola</name>
    <dbReference type="NCBI Taxonomy" id="1708541"/>
    <lineage>
        <taxon>Eukaryota</taxon>
        <taxon>Fungi</taxon>
        <taxon>Dikarya</taxon>
        <taxon>Basidiomycota</taxon>
        <taxon>Wallemiomycotina</taxon>
        <taxon>Wallemiomycetes</taxon>
        <taxon>Wallemiales</taxon>
        <taxon>Wallemiaceae</taxon>
        <taxon>Wallemia</taxon>
    </lineage>
</organism>
<protein>
    <submittedName>
        <fullName evidence="3">Uncharacterized protein</fullName>
    </submittedName>
</protein>
<feature type="region of interest" description="Disordered" evidence="1">
    <location>
        <begin position="1"/>
        <end position="110"/>
    </location>
</feature>
<feature type="compositionally biased region" description="Polar residues" evidence="1">
    <location>
        <begin position="12"/>
        <end position="21"/>
    </location>
</feature>
<feature type="compositionally biased region" description="Low complexity" evidence="1">
    <location>
        <begin position="93"/>
        <end position="104"/>
    </location>
</feature>
<dbReference type="AlphaFoldDB" id="A0A4T0TWM8"/>
<evidence type="ECO:0000313" key="5">
    <source>
        <dbReference type="Proteomes" id="UP000310708"/>
    </source>
</evidence>
<feature type="compositionally biased region" description="Polar residues" evidence="1">
    <location>
        <begin position="180"/>
        <end position="199"/>
    </location>
</feature>
<evidence type="ECO:0000313" key="3">
    <source>
        <dbReference type="EMBL" id="TIC69737.1"/>
    </source>
</evidence>
<dbReference type="EMBL" id="SPRC01000009">
    <property type="protein sequence ID" value="TIB81270.1"/>
    <property type="molecule type" value="Genomic_DNA"/>
</dbReference>
<feature type="compositionally biased region" description="Basic and acidic residues" evidence="1">
    <location>
        <begin position="169"/>
        <end position="179"/>
    </location>
</feature>